<gene>
    <name evidence="1" type="ORF">Tco_1069422</name>
</gene>
<comment type="caution">
    <text evidence="1">The sequence shown here is derived from an EMBL/GenBank/DDBJ whole genome shotgun (WGS) entry which is preliminary data.</text>
</comment>
<keyword evidence="2" id="KW-1185">Reference proteome</keyword>
<dbReference type="Proteomes" id="UP001151760">
    <property type="component" value="Unassembled WGS sequence"/>
</dbReference>
<organism evidence="1 2">
    <name type="scientific">Tanacetum coccineum</name>
    <dbReference type="NCBI Taxonomy" id="301880"/>
    <lineage>
        <taxon>Eukaryota</taxon>
        <taxon>Viridiplantae</taxon>
        <taxon>Streptophyta</taxon>
        <taxon>Embryophyta</taxon>
        <taxon>Tracheophyta</taxon>
        <taxon>Spermatophyta</taxon>
        <taxon>Magnoliopsida</taxon>
        <taxon>eudicotyledons</taxon>
        <taxon>Gunneridae</taxon>
        <taxon>Pentapetalae</taxon>
        <taxon>asterids</taxon>
        <taxon>campanulids</taxon>
        <taxon>Asterales</taxon>
        <taxon>Asteraceae</taxon>
        <taxon>Asteroideae</taxon>
        <taxon>Anthemideae</taxon>
        <taxon>Anthemidinae</taxon>
        <taxon>Tanacetum</taxon>
    </lineage>
</organism>
<dbReference type="EMBL" id="BQNB010019661">
    <property type="protein sequence ID" value="GJT87705.1"/>
    <property type="molecule type" value="Genomic_DNA"/>
</dbReference>
<proteinExistence type="predicted"/>
<accession>A0ABQ5HKC9</accession>
<reference evidence="1" key="1">
    <citation type="journal article" date="2022" name="Int. J. Mol. Sci.">
        <title>Draft Genome of Tanacetum Coccineum: Genomic Comparison of Closely Related Tanacetum-Family Plants.</title>
        <authorList>
            <person name="Yamashiro T."/>
            <person name="Shiraishi A."/>
            <person name="Nakayama K."/>
            <person name="Satake H."/>
        </authorList>
    </citation>
    <scope>NUCLEOTIDE SEQUENCE</scope>
</reference>
<protein>
    <submittedName>
        <fullName evidence="1">Uncharacterized protein</fullName>
    </submittedName>
</protein>
<evidence type="ECO:0000313" key="2">
    <source>
        <dbReference type="Proteomes" id="UP001151760"/>
    </source>
</evidence>
<evidence type="ECO:0000313" key="1">
    <source>
        <dbReference type="EMBL" id="GJT87705.1"/>
    </source>
</evidence>
<sequence>MWDTPTITGICTRPRSISWQGTPPTLHLTNIEELTVLREDDRKYMYKEADFQNMNLNDNEDLYRIRIQQNQNFPIDTFLHIDYYTPLNQFTRTLVLKTRVSDFEMGIEGYQHKLNLTKPLITLPDIEDLKQGTLFGTSTLARVNKLIKEKLIEKRFGFVTLPLSNEQQNDYERILKAVEKRIKFREQMKRIEGFLNLRDQIRGKALKERPT</sequence>
<name>A0ABQ5HKC9_9ASTR</name>
<reference evidence="1" key="2">
    <citation type="submission" date="2022-01" db="EMBL/GenBank/DDBJ databases">
        <authorList>
            <person name="Yamashiro T."/>
            <person name="Shiraishi A."/>
            <person name="Satake H."/>
            <person name="Nakayama K."/>
        </authorList>
    </citation>
    <scope>NUCLEOTIDE SEQUENCE</scope>
</reference>